<dbReference type="STRING" id="314285.KT71_13724"/>
<gene>
    <name evidence="2" type="ORF">KT71_13724</name>
</gene>
<dbReference type="Proteomes" id="UP000019205">
    <property type="component" value="Chromosome"/>
</dbReference>
<sequence length="209" mass="23361">MSGAKESDLITAVLLYAVRCLAEGDQQSLREMEVGPREMEALRGLEMADLYRLGALKTHCVAISIDRDVFWPLIANLQSARHSEEVQRDLIRRDAPLEMMRSLFGMGSREYTRLRSILAVQPAIGRPPEPDEETAHKLWRLIAAEQDACDGEALTATQYLGISQATGASMRCVWRHAQRWEDYIPTSRARSAETSQAAVHPKTPRAAVS</sequence>
<evidence type="ECO:0000313" key="2">
    <source>
        <dbReference type="EMBL" id="EAQ95663.1"/>
    </source>
</evidence>
<dbReference type="eggNOG" id="ENOG502Z96A">
    <property type="taxonomic scope" value="Bacteria"/>
</dbReference>
<feature type="region of interest" description="Disordered" evidence="1">
    <location>
        <begin position="190"/>
        <end position="209"/>
    </location>
</feature>
<proteinExistence type="predicted"/>
<reference evidence="2 3" key="2">
    <citation type="journal article" date="2009" name="PLoS ONE">
        <title>The photosynthetic apparatus and its regulation in the aerobic gammaproteobacterium Congregibacter litoralis gen. nov., sp. nov.</title>
        <authorList>
            <person name="Spring S."/>
            <person name="Lunsdorf H."/>
            <person name="Fuchs B.M."/>
            <person name="Tindall B.J."/>
        </authorList>
    </citation>
    <scope>NUCLEOTIDE SEQUENCE [LARGE SCALE GENOMIC DNA]</scope>
    <source>
        <strain evidence="2">KT71</strain>
    </source>
</reference>
<dbReference type="OrthoDB" id="6080182at2"/>
<dbReference type="HOGENOM" id="CLU_1364238_0_0_6"/>
<dbReference type="InterPro" id="IPR021364">
    <property type="entry name" value="DUF2857"/>
</dbReference>
<organism evidence="2 3">
    <name type="scientific">Congregibacter litoralis KT71</name>
    <dbReference type="NCBI Taxonomy" id="314285"/>
    <lineage>
        <taxon>Bacteria</taxon>
        <taxon>Pseudomonadati</taxon>
        <taxon>Pseudomonadota</taxon>
        <taxon>Gammaproteobacteria</taxon>
        <taxon>Cellvibrionales</taxon>
        <taxon>Halieaceae</taxon>
        <taxon>Congregibacter</taxon>
    </lineage>
</organism>
<name>A4AEA9_9GAMM</name>
<keyword evidence="3" id="KW-1185">Reference proteome</keyword>
<dbReference type="EMBL" id="AAOA02000001">
    <property type="protein sequence ID" value="EAQ95663.1"/>
    <property type="molecule type" value="Genomic_DNA"/>
</dbReference>
<evidence type="ECO:0008006" key="4">
    <source>
        <dbReference type="Google" id="ProtNLM"/>
    </source>
</evidence>
<dbReference type="RefSeq" id="WP_008295181.1">
    <property type="nucleotide sequence ID" value="NZ_CM002299.1"/>
</dbReference>
<comment type="caution">
    <text evidence="2">The sequence shown here is derived from an EMBL/GenBank/DDBJ whole genome shotgun (WGS) entry which is preliminary data.</text>
</comment>
<protein>
    <recommendedName>
        <fullName evidence="4">DUF2857 domain-containing protein</fullName>
    </recommendedName>
</protein>
<evidence type="ECO:0000313" key="3">
    <source>
        <dbReference type="Proteomes" id="UP000019205"/>
    </source>
</evidence>
<dbReference type="AlphaFoldDB" id="A4AEA9"/>
<reference evidence="2 3" key="1">
    <citation type="journal article" date="2007" name="Proc. Natl. Acad. Sci. U.S.A.">
        <title>Characterization of a marine gammaproteobacterium capable of aerobic anoxygenic photosynthesis.</title>
        <authorList>
            <person name="Fuchs B.M."/>
            <person name="Spring S."/>
            <person name="Teeling H."/>
            <person name="Quast C."/>
            <person name="Wulf J."/>
            <person name="Schattenhofer M."/>
            <person name="Yan S."/>
            <person name="Ferriera S."/>
            <person name="Johnson J."/>
            <person name="Glockner F.O."/>
            <person name="Amann R."/>
        </authorList>
    </citation>
    <scope>NUCLEOTIDE SEQUENCE [LARGE SCALE GENOMIC DNA]</scope>
    <source>
        <strain evidence="2">KT71</strain>
    </source>
</reference>
<accession>A4AEA9</accession>
<evidence type="ECO:0000256" key="1">
    <source>
        <dbReference type="SAM" id="MobiDB-lite"/>
    </source>
</evidence>
<dbReference type="Pfam" id="PF11198">
    <property type="entry name" value="DUF2857"/>
    <property type="match status" value="1"/>
</dbReference>